<gene>
    <name evidence="2" type="ORF">D5R40_09285</name>
</gene>
<protein>
    <submittedName>
        <fullName evidence="2">Uncharacterized protein</fullName>
    </submittedName>
</protein>
<dbReference type="Proteomes" id="UP000269154">
    <property type="component" value="Unassembled WGS sequence"/>
</dbReference>
<comment type="caution">
    <text evidence="2">The sequence shown here is derived from an EMBL/GenBank/DDBJ whole genome shotgun (WGS) entry which is preliminary data.</text>
</comment>
<evidence type="ECO:0000256" key="1">
    <source>
        <dbReference type="SAM" id="Coils"/>
    </source>
</evidence>
<feature type="coiled-coil region" evidence="1">
    <location>
        <begin position="38"/>
        <end position="97"/>
    </location>
</feature>
<dbReference type="EMBL" id="RCBY01000038">
    <property type="protein sequence ID" value="RQH46917.1"/>
    <property type="molecule type" value="Genomic_DNA"/>
</dbReference>
<dbReference type="AlphaFoldDB" id="A0A3N6NU56"/>
<organism evidence="2 3">
    <name type="scientific">Okeania hirsuta</name>
    <dbReference type="NCBI Taxonomy" id="1458930"/>
    <lineage>
        <taxon>Bacteria</taxon>
        <taxon>Bacillati</taxon>
        <taxon>Cyanobacteriota</taxon>
        <taxon>Cyanophyceae</taxon>
        <taxon>Oscillatoriophycideae</taxon>
        <taxon>Oscillatoriales</taxon>
        <taxon>Microcoleaceae</taxon>
        <taxon>Okeania</taxon>
    </lineage>
</organism>
<keyword evidence="3" id="KW-1185">Reference proteome</keyword>
<evidence type="ECO:0000313" key="2">
    <source>
        <dbReference type="EMBL" id="RQH46917.1"/>
    </source>
</evidence>
<sequence>MSIYCNLFFIYDETLGGELTKNSPKKIQAHNSLVRKVKSNFTDKLPRLEAQKSELERRIQDEINGIRGNPPGCGAECQKLTFEKEKVQDEINEIKNIAQDNRINNLLALSAQEIQEQKLKPKEIYDINLEAWSAIPETYKVSQPQFSDYENSEAFLIPFVKVYQEREAIAVASLIIAVIIDGLGLVLGSIPPSKNSLVLYRILAESITSPIIGIKRFSATLQKSITDNVEHFDTNLTSLSSSTGIIKLVGIDGAKFLMNFYNAINKYDELKIDKSLLCSKETYEKMKIENSSNESSIDSFEYLKTAYELLIDNMRYPPFEWIEEYPKENQFSEQILNLIPNNQNFNSKTNSEKGWKFRKNSYKQFVNWITEEIEEQLTNEQVKVTGKVTLHLYGKPKEEKEKA</sequence>
<accession>A0A3N6NU56</accession>
<reference evidence="2 3" key="1">
    <citation type="journal article" date="2018" name="ACS Chem. Biol.">
        <title>Ketoreductase domain dysfunction expands chemodiversity: malyngamide biosynthesis in the cyanobacterium Okeania hirsuta.</title>
        <authorList>
            <person name="Moss N.A."/>
            <person name="Leao T."/>
            <person name="Rankin M."/>
            <person name="McCullough T.M."/>
            <person name="Qu P."/>
            <person name="Korobeynikov A."/>
            <person name="Smith J.L."/>
            <person name="Gerwick L."/>
            <person name="Gerwick W.H."/>
        </authorList>
    </citation>
    <scope>NUCLEOTIDE SEQUENCE [LARGE SCALE GENOMIC DNA]</scope>
    <source>
        <strain evidence="2 3">PAB10Feb10-1</strain>
    </source>
</reference>
<keyword evidence="1" id="KW-0175">Coiled coil</keyword>
<proteinExistence type="predicted"/>
<name>A0A3N6NU56_9CYAN</name>
<evidence type="ECO:0000313" key="3">
    <source>
        <dbReference type="Proteomes" id="UP000269154"/>
    </source>
</evidence>